<proteinExistence type="predicted"/>
<dbReference type="Gramene" id="Kaladp0032s0354.1.v1.1">
    <property type="protein sequence ID" value="Kaladp0032s0354.1.v1.1.CDS.1"/>
    <property type="gene ID" value="Kaladp0032s0354.v1.1"/>
</dbReference>
<keyword evidence="2" id="KW-1185">Reference proteome</keyword>
<dbReference type="AlphaFoldDB" id="A0A7N0TCT0"/>
<reference evidence="1" key="1">
    <citation type="submission" date="2021-01" db="UniProtKB">
        <authorList>
            <consortium name="EnsemblPlants"/>
        </authorList>
    </citation>
    <scope>IDENTIFICATION</scope>
</reference>
<evidence type="ECO:0000313" key="1">
    <source>
        <dbReference type="EnsemblPlants" id="Kaladp0032s0354.1.v1.1.CDS.1"/>
    </source>
</evidence>
<dbReference type="Proteomes" id="UP000594263">
    <property type="component" value="Unplaced"/>
</dbReference>
<dbReference type="EnsemblPlants" id="Kaladp0032s0354.1.v1.1">
    <property type="protein sequence ID" value="Kaladp0032s0354.1.v1.1.CDS.1"/>
    <property type="gene ID" value="Kaladp0032s0354.v1.1"/>
</dbReference>
<accession>A0A7N0TCT0</accession>
<sequence>MKSIKDYPFEPLFYQDLNSSFDNSPFILGKERVMIPKKSSTMSTNRNLTFTIKGGTS</sequence>
<evidence type="ECO:0000313" key="2">
    <source>
        <dbReference type="Proteomes" id="UP000594263"/>
    </source>
</evidence>
<name>A0A7N0TCT0_KALFE</name>
<organism evidence="1 2">
    <name type="scientific">Kalanchoe fedtschenkoi</name>
    <name type="common">Lavender scallops</name>
    <name type="synonym">South American air plant</name>
    <dbReference type="NCBI Taxonomy" id="63787"/>
    <lineage>
        <taxon>Eukaryota</taxon>
        <taxon>Viridiplantae</taxon>
        <taxon>Streptophyta</taxon>
        <taxon>Embryophyta</taxon>
        <taxon>Tracheophyta</taxon>
        <taxon>Spermatophyta</taxon>
        <taxon>Magnoliopsida</taxon>
        <taxon>eudicotyledons</taxon>
        <taxon>Gunneridae</taxon>
        <taxon>Pentapetalae</taxon>
        <taxon>Saxifragales</taxon>
        <taxon>Crassulaceae</taxon>
        <taxon>Kalanchoe</taxon>
    </lineage>
</organism>
<protein>
    <submittedName>
        <fullName evidence="1">Uncharacterized protein</fullName>
    </submittedName>
</protein>